<dbReference type="Proteomes" id="UP001396334">
    <property type="component" value="Unassembled WGS sequence"/>
</dbReference>
<keyword evidence="9" id="KW-1185">Reference proteome</keyword>
<accession>A0ABR2SRL0</accession>
<proteinExistence type="inferred from homology"/>
<dbReference type="PANTHER" id="PTHR45868:SF19">
    <property type="entry name" value="HEAVY METAL-ASSOCIATED ISOPRENYLATED PLANT PROTEIN 37"/>
    <property type="match status" value="1"/>
</dbReference>
<sequence>MTKEEDFKLLKIQTCVLKVNIHCDGCKQKVKKFLQRIEGVYQISIDAEQQKVTVSGSVDSATLIKKLVRAGKYAEVWSQKSNQNQNQNQKNNCIKDENKGGSNNKGQKQGILKGIEAFKNQHQQKFPSSILEEDDYMDDYDEEDEEDEMQFLKPNQLGQLGQLGGLLRPQALDAANNAKKFVGNISAGTSNNNHNISNNMMSGNAGKKGNPNQNMRMKVNPGLLDQKTLAAPKMNNAQLSGLNLNAGADPRRGNDMNSISGLSGFNGNGANVVPNASVIVANPNGVGGYHQVQSNNCLQGPSATSFPNGGQYPSPMLMNINGYNYPSSMVNMMNLQNRHAVQQQPQMMYHRSPSIPPSTGCYCNYNPPPYSFPEVPNYNADHQSTTTAHMFSDDNTSSICSIM</sequence>
<feature type="region of interest" description="Disordered" evidence="6">
    <location>
        <begin position="78"/>
        <end position="108"/>
    </location>
</feature>
<dbReference type="SUPFAM" id="SSF55008">
    <property type="entry name" value="HMA, heavy metal-associated domain"/>
    <property type="match status" value="1"/>
</dbReference>
<dbReference type="InterPro" id="IPR006121">
    <property type="entry name" value="HMA_dom"/>
</dbReference>
<comment type="caution">
    <text evidence="8">The sequence shown here is derived from an EMBL/GenBank/DDBJ whole genome shotgun (WGS) entry which is preliminary data.</text>
</comment>
<keyword evidence="3" id="KW-0449">Lipoprotein</keyword>
<dbReference type="PANTHER" id="PTHR45868">
    <property type="entry name" value="HEAVY METAL-ASSOCIATED ISOPRENYLATED PLANT PROTEIN 33-RELATED"/>
    <property type="match status" value="1"/>
</dbReference>
<evidence type="ECO:0000313" key="9">
    <source>
        <dbReference type="Proteomes" id="UP001396334"/>
    </source>
</evidence>
<dbReference type="InterPro" id="IPR036163">
    <property type="entry name" value="HMA_dom_sf"/>
</dbReference>
<dbReference type="PROSITE" id="PS50846">
    <property type="entry name" value="HMA_2"/>
    <property type="match status" value="1"/>
</dbReference>
<name>A0ABR2SRL0_9ROSI</name>
<evidence type="ECO:0000256" key="4">
    <source>
        <dbReference type="ARBA" id="ARBA00023289"/>
    </source>
</evidence>
<dbReference type="CDD" id="cd00371">
    <property type="entry name" value="HMA"/>
    <property type="match status" value="1"/>
</dbReference>
<dbReference type="Pfam" id="PF00403">
    <property type="entry name" value="HMA"/>
    <property type="match status" value="1"/>
</dbReference>
<evidence type="ECO:0000259" key="7">
    <source>
        <dbReference type="PROSITE" id="PS50846"/>
    </source>
</evidence>
<comment type="similarity">
    <text evidence="5">Belongs to the HIPP family.</text>
</comment>
<evidence type="ECO:0000313" key="8">
    <source>
        <dbReference type="EMBL" id="KAK9027865.1"/>
    </source>
</evidence>
<protein>
    <recommendedName>
        <fullName evidence="7">HMA domain-containing protein</fullName>
    </recommendedName>
</protein>
<keyword evidence="1" id="KW-0488">Methylation</keyword>
<gene>
    <name evidence="8" type="ORF">V6N11_067687</name>
</gene>
<keyword evidence="4" id="KW-0636">Prenylation</keyword>
<evidence type="ECO:0000256" key="3">
    <source>
        <dbReference type="ARBA" id="ARBA00023288"/>
    </source>
</evidence>
<feature type="region of interest" description="Disordered" evidence="6">
    <location>
        <begin position="192"/>
        <end position="211"/>
    </location>
</feature>
<evidence type="ECO:0000256" key="1">
    <source>
        <dbReference type="ARBA" id="ARBA00022481"/>
    </source>
</evidence>
<evidence type="ECO:0000256" key="5">
    <source>
        <dbReference type="ARBA" id="ARBA00024045"/>
    </source>
</evidence>
<evidence type="ECO:0000256" key="2">
    <source>
        <dbReference type="ARBA" id="ARBA00022723"/>
    </source>
</evidence>
<feature type="compositionally biased region" description="Low complexity" evidence="6">
    <location>
        <begin position="192"/>
        <end position="204"/>
    </location>
</feature>
<keyword evidence="2" id="KW-0479">Metal-binding</keyword>
<feature type="compositionally biased region" description="Low complexity" evidence="6">
    <location>
        <begin position="78"/>
        <end position="92"/>
    </location>
</feature>
<organism evidence="8 9">
    <name type="scientific">Hibiscus sabdariffa</name>
    <name type="common">roselle</name>
    <dbReference type="NCBI Taxonomy" id="183260"/>
    <lineage>
        <taxon>Eukaryota</taxon>
        <taxon>Viridiplantae</taxon>
        <taxon>Streptophyta</taxon>
        <taxon>Embryophyta</taxon>
        <taxon>Tracheophyta</taxon>
        <taxon>Spermatophyta</taxon>
        <taxon>Magnoliopsida</taxon>
        <taxon>eudicotyledons</taxon>
        <taxon>Gunneridae</taxon>
        <taxon>Pentapetalae</taxon>
        <taxon>rosids</taxon>
        <taxon>malvids</taxon>
        <taxon>Malvales</taxon>
        <taxon>Malvaceae</taxon>
        <taxon>Malvoideae</taxon>
        <taxon>Hibiscus</taxon>
    </lineage>
</organism>
<dbReference type="EMBL" id="JBBPBN010000012">
    <property type="protein sequence ID" value="KAK9027865.1"/>
    <property type="molecule type" value="Genomic_DNA"/>
</dbReference>
<dbReference type="Gene3D" id="3.30.70.100">
    <property type="match status" value="1"/>
</dbReference>
<evidence type="ECO:0000256" key="6">
    <source>
        <dbReference type="SAM" id="MobiDB-lite"/>
    </source>
</evidence>
<reference evidence="8 9" key="1">
    <citation type="journal article" date="2024" name="G3 (Bethesda)">
        <title>Genome assembly of Hibiscus sabdariffa L. provides insights into metabolisms of medicinal natural products.</title>
        <authorList>
            <person name="Kim T."/>
        </authorList>
    </citation>
    <scope>NUCLEOTIDE SEQUENCE [LARGE SCALE GENOMIC DNA]</scope>
    <source>
        <strain evidence="8">TK-2024</strain>
        <tissue evidence="8">Old leaves</tissue>
    </source>
</reference>
<feature type="domain" description="HMA" evidence="7">
    <location>
        <begin position="12"/>
        <end position="75"/>
    </location>
</feature>